<evidence type="ECO:0000313" key="3">
    <source>
        <dbReference type="Proteomes" id="UP000052020"/>
    </source>
</evidence>
<comment type="caution">
    <text evidence="2">The sequence shown here is derived from an EMBL/GenBank/DDBJ whole genome shotgun (WGS) entry which is preliminary data.</text>
</comment>
<gene>
    <name evidence="2" type="ORF">AMK68_03240</name>
</gene>
<organism evidence="2 3">
    <name type="scientific">candidate division KD3-62 bacterium DG_56</name>
    <dbReference type="NCBI Taxonomy" id="1704032"/>
    <lineage>
        <taxon>Bacteria</taxon>
        <taxon>candidate division KD3-62</taxon>
    </lineage>
</organism>
<evidence type="ECO:0000259" key="1">
    <source>
        <dbReference type="PROSITE" id="PS50263"/>
    </source>
</evidence>
<dbReference type="Proteomes" id="UP000052020">
    <property type="component" value="Unassembled WGS sequence"/>
</dbReference>
<dbReference type="SUPFAM" id="SSF56317">
    <property type="entry name" value="Carbon-nitrogen hydrolase"/>
    <property type="match status" value="1"/>
</dbReference>
<dbReference type="AlphaFoldDB" id="A0A0S7XMY6"/>
<dbReference type="InterPro" id="IPR036526">
    <property type="entry name" value="C-N_Hydrolase_sf"/>
</dbReference>
<feature type="domain" description="CN hydrolase" evidence="1">
    <location>
        <begin position="4"/>
        <end position="249"/>
    </location>
</feature>
<name>A0A0S7XMY6_9BACT</name>
<protein>
    <recommendedName>
        <fullName evidence="1">CN hydrolase domain-containing protein</fullName>
    </recommendedName>
</protein>
<dbReference type="EMBL" id="LIZY01000065">
    <property type="protein sequence ID" value="KPJ63750.1"/>
    <property type="molecule type" value="Genomic_DNA"/>
</dbReference>
<dbReference type="PROSITE" id="PS50263">
    <property type="entry name" value="CN_HYDROLASE"/>
    <property type="match status" value="1"/>
</dbReference>
<dbReference type="Gene3D" id="3.60.110.10">
    <property type="entry name" value="Carbon-nitrogen hydrolase"/>
    <property type="match status" value="1"/>
</dbReference>
<sequence>MRKVRAGTVSFLVDEGPHTVAANVNRALDYLDQAADLRCDIVCLPEHFNTVNVSGEAGQQRSAAETVPGPLTELISTRAAAHRMHVVANFPVREGDRVFNQTTFFDRGGGIAGIYRKVQPTASEHTVDGVTPGDSLPVFELDFGKVACMICMDIYFPEIVRILSLKGAEIVFWPTVSHGPSEYNLEIQLCARAMDHSVHMVESNYAMVPPYAPYAGRFRPGRARIVDHDGRIIADTGHRPGIAVADIDLDQPRLGRHIVGIRDPDVIREDLARLARLDLYAEEFAALDKSRKRVY</sequence>
<dbReference type="CDD" id="cd07197">
    <property type="entry name" value="nitrilase"/>
    <property type="match status" value="1"/>
</dbReference>
<accession>A0A0S7XMY6</accession>
<dbReference type="PANTHER" id="PTHR23088">
    <property type="entry name" value="NITRILASE-RELATED"/>
    <property type="match status" value="1"/>
</dbReference>
<evidence type="ECO:0000313" key="2">
    <source>
        <dbReference type="EMBL" id="KPJ63750.1"/>
    </source>
</evidence>
<reference evidence="2 3" key="1">
    <citation type="journal article" date="2015" name="Microbiome">
        <title>Genomic resolution of linkages in carbon, nitrogen, and sulfur cycling among widespread estuary sediment bacteria.</title>
        <authorList>
            <person name="Baker B.J."/>
            <person name="Lazar C.S."/>
            <person name="Teske A.P."/>
            <person name="Dick G.J."/>
        </authorList>
    </citation>
    <scope>NUCLEOTIDE SEQUENCE [LARGE SCALE GENOMIC DNA]</scope>
    <source>
        <strain evidence="2">DG_56</strain>
    </source>
</reference>
<dbReference type="Pfam" id="PF00795">
    <property type="entry name" value="CN_hydrolase"/>
    <property type="match status" value="1"/>
</dbReference>
<proteinExistence type="predicted"/>
<dbReference type="PANTHER" id="PTHR23088:SF50">
    <property type="entry name" value="HYDROLASE YHCX"/>
    <property type="match status" value="1"/>
</dbReference>
<dbReference type="InterPro" id="IPR003010">
    <property type="entry name" value="C-N_Hydrolase"/>
</dbReference>